<dbReference type="OrthoDB" id="581105at2"/>
<dbReference type="InterPro" id="IPR011990">
    <property type="entry name" value="TPR-like_helical_dom_sf"/>
</dbReference>
<dbReference type="AlphaFoldDB" id="A0A2P8I186"/>
<evidence type="ECO:0000313" key="1">
    <source>
        <dbReference type="EMBL" id="PSL52230.1"/>
    </source>
</evidence>
<dbReference type="EMBL" id="PYAX01000014">
    <property type="protein sequence ID" value="PSL52230.1"/>
    <property type="molecule type" value="Genomic_DNA"/>
</dbReference>
<dbReference type="Proteomes" id="UP000241118">
    <property type="component" value="Unassembled WGS sequence"/>
</dbReference>
<dbReference type="InterPro" id="IPR027417">
    <property type="entry name" value="P-loop_NTPase"/>
</dbReference>
<dbReference type="PRINTS" id="PR00364">
    <property type="entry name" value="DISEASERSIST"/>
</dbReference>
<keyword evidence="2" id="KW-1185">Reference proteome</keyword>
<dbReference type="SUPFAM" id="SSF48452">
    <property type="entry name" value="TPR-like"/>
    <property type="match status" value="1"/>
</dbReference>
<organism evidence="1 2">
    <name type="scientific">Saccharothrix carnea</name>
    <dbReference type="NCBI Taxonomy" id="1280637"/>
    <lineage>
        <taxon>Bacteria</taxon>
        <taxon>Bacillati</taxon>
        <taxon>Actinomycetota</taxon>
        <taxon>Actinomycetes</taxon>
        <taxon>Pseudonocardiales</taxon>
        <taxon>Pseudonocardiaceae</taxon>
        <taxon>Saccharothrix</taxon>
    </lineage>
</organism>
<proteinExistence type="predicted"/>
<name>A0A2P8I186_SACCR</name>
<comment type="caution">
    <text evidence="1">The sequence shown here is derived from an EMBL/GenBank/DDBJ whole genome shotgun (WGS) entry which is preliminary data.</text>
</comment>
<dbReference type="RefSeq" id="WP_106619127.1">
    <property type="nucleotide sequence ID" value="NZ_PYAX01000014.1"/>
</dbReference>
<sequence length="708" mass="76153">MPERSTSRNALHGVVNGSVVQVGSADHVTVAAEEAQRLPVPRQLPAAVGDFTGRAAHLAALDAVAARAADKSTGGAVITTVAGTAGVGKTTLALHWAHRAEDGFPDGTLYADLRGYGPGEPATAGEVLHRFLCSLGVRPRAVPIGEEARADLYRSLLAGSRVLVVLDNAGTSEQVRPLVPGGRGCLVVVTSRAALRGLHVSPGATPLTVDVMTERESVDLIRRMIGPRRAGDEPDGVVRLARVCAGLPLALRITGSRLTSRPDLGVGDVVAEMTDDRLEVLSAAGIGTFGVTHVFDRSFRVLTAEQARLFRRLGLHPGLDIGVQAVAAVAGVPVDLARRLLDDLAEVHLVEPVARGRFRCHDLLRDYALDRARRLDPVAVRAHASAALFEWYAHNAAAADRLAFPAYVHRVPAFAGPPAARPVPTTRTDSLEWFEAESANLVALIRSAATTHSRWVVRLVHATETFLYHHARWDELFDVCVRGITAARQDGDRAGEAWFLIRSGWARLQVSGWERAAVDLRAALALAREVDDPYLIAYALNDLGDISLRRGRYAEALAHLGQALPLSRGTDDGRQEAFVRTNCSRALAGLGRYDQALDHAERALELRRRADDREGAVFTLNQLARVWQALGDHRRAIALCDQAIGIGPEHAYHPDIAAALDTSGTSAMYLGDVDRARKCWSAALGILSDFGDHRAAELRTRLRGVGHA</sequence>
<dbReference type="Gene3D" id="3.40.50.300">
    <property type="entry name" value="P-loop containing nucleotide triphosphate hydrolases"/>
    <property type="match status" value="1"/>
</dbReference>
<reference evidence="1 2" key="1">
    <citation type="submission" date="2018-03" db="EMBL/GenBank/DDBJ databases">
        <title>Genomic Encyclopedia of Type Strains, Phase III (KMG-III): the genomes of soil and plant-associated and newly described type strains.</title>
        <authorList>
            <person name="Whitman W."/>
        </authorList>
    </citation>
    <scope>NUCLEOTIDE SEQUENCE [LARGE SCALE GENOMIC DNA]</scope>
    <source>
        <strain evidence="1 2">CGMCC 4.7097</strain>
    </source>
</reference>
<dbReference type="Pfam" id="PF13424">
    <property type="entry name" value="TPR_12"/>
    <property type="match status" value="1"/>
</dbReference>
<evidence type="ECO:0000313" key="2">
    <source>
        <dbReference type="Proteomes" id="UP000241118"/>
    </source>
</evidence>
<dbReference type="Gene3D" id="1.25.40.10">
    <property type="entry name" value="Tetratricopeptide repeat domain"/>
    <property type="match status" value="1"/>
</dbReference>
<protein>
    <submittedName>
        <fullName evidence="1">Tetratricopeptide repeat protein</fullName>
    </submittedName>
</protein>
<dbReference type="InterPro" id="IPR019734">
    <property type="entry name" value="TPR_rpt"/>
</dbReference>
<dbReference type="PANTHER" id="PTHR47691:SF3">
    <property type="entry name" value="HTH-TYPE TRANSCRIPTIONAL REGULATOR RV0890C-RELATED"/>
    <property type="match status" value="1"/>
</dbReference>
<dbReference type="SUPFAM" id="SSF52540">
    <property type="entry name" value="P-loop containing nucleoside triphosphate hydrolases"/>
    <property type="match status" value="1"/>
</dbReference>
<dbReference type="SMART" id="SM00028">
    <property type="entry name" value="TPR"/>
    <property type="match status" value="5"/>
</dbReference>
<accession>A0A2P8I186</accession>
<dbReference type="PANTHER" id="PTHR47691">
    <property type="entry name" value="REGULATOR-RELATED"/>
    <property type="match status" value="1"/>
</dbReference>
<gene>
    <name evidence="1" type="ORF">B0I31_11457</name>
</gene>
<dbReference type="Pfam" id="PF13374">
    <property type="entry name" value="TPR_10"/>
    <property type="match status" value="1"/>
</dbReference>
<dbReference type="GO" id="GO:0043531">
    <property type="term" value="F:ADP binding"/>
    <property type="evidence" value="ECO:0007669"/>
    <property type="project" value="InterPro"/>
</dbReference>